<dbReference type="Proteomes" id="UP000192333">
    <property type="component" value="Chromosome I"/>
</dbReference>
<reference evidence="4" key="1">
    <citation type="submission" date="2017-04" db="EMBL/GenBank/DDBJ databases">
        <authorList>
            <person name="Varghese N."/>
            <person name="Submissions S."/>
        </authorList>
    </citation>
    <scope>NUCLEOTIDE SEQUENCE [LARGE SCALE GENOMIC DNA]</scope>
    <source>
        <strain evidence="4">DSM 16537</strain>
    </source>
</reference>
<evidence type="ECO:0000256" key="1">
    <source>
        <dbReference type="SAM" id="MobiDB-lite"/>
    </source>
</evidence>
<protein>
    <submittedName>
        <fullName evidence="3">Uncharacterized protein</fullName>
    </submittedName>
</protein>
<dbReference type="AlphaFoldDB" id="A0A1W2H210"/>
<keyword evidence="4" id="KW-1185">Reference proteome</keyword>
<evidence type="ECO:0000313" key="4">
    <source>
        <dbReference type="Proteomes" id="UP000192333"/>
    </source>
</evidence>
<proteinExistence type="predicted"/>
<keyword evidence="2" id="KW-0732">Signal</keyword>
<sequence length="125" mass="14265">MIKSTKISSKGIKSLPFLGLFCLFLSFASFAQNERDRNIPDMPRNIDAPNHFENSESSALEPKTENFQKQSVAPARNIQQSNNLNPVKKEPSIYKEGGEKEMRKEGMSTLSFNLFLYIVDKFKED</sequence>
<feature type="compositionally biased region" description="Polar residues" evidence="1">
    <location>
        <begin position="65"/>
        <end position="85"/>
    </location>
</feature>
<gene>
    <name evidence="3" type="ORF">SAMN00777080_1490</name>
</gene>
<organism evidence="3 4">
    <name type="scientific">Aquiflexum balticum DSM 16537</name>
    <dbReference type="NCBI Taxonomy" id="758820"/>
    <lineage>
        <taxon>Bacteria</taxon>
        <taxon>Pseudomonadati</taxon>
        <taxon>Bacteroidota</taxon>
        <taxon>Cytophagia</taxon>
        <taxon>Cytophagales</taxon>
        <taxon>Cyclobacteriaceae</taxon>
        <taxon>Aquiflexum</taxon>
    </lineage>
</organism>
<evidence type="ECO:0000256" key="2">
    <source>
        <dbReference type="SAM" id="SignalP"/>
    </source>
</evidence>
<dbReference type="EMBL" id="LT838813">
    <property type="protein sequence ID" value="SMD42921.1"/>
    <property type="molecule type" value="Genomic_DNA"/>
</dbReference>
<feature type="compositionally biased region" description="Basic and acidic residues" evidence="1">
    <location>
        <begin position="87"/>
        <end position="103"/>
    </location>
</feature>
<dbReference type="RefSeq" id="WP_084119672.1">
    <property type="nucleotide sequence ID" value="NZ_LT838813.1"/>
</dbReference>
<accession>A0A1W2H210</accession>
<dbReference type="OrthoDB" id="839483at2"/>
<feature type="signal peptide" evidence="2">
    <location>
        <begin position="1"/>
        <end position="31"/>
    </location>
</feature>
<evidence type="ECO:0000313" key="3">
    <source>
        <dbReference type="EMBL" id="SMD42921.1"/>
    </source>
</evidence>
<name>A0A1W2H210_9BACT</name>
<feature type="chain" id="PRO_5012777463" evidence="2">
    <location>
        <begin position="32"/>
        <end position="125"/>
    </location>
</feature>
<feature type="region of interest" description="Disordered" evidence="1">
    <location>
        <begin position="36"/>
        <end position="103"/>
    </location>
</feature>